<dbReference type="PANTHER" id="PTHR34512">
    <property type="entry name" value="CELL SURFACE PROTEIN"/>
    <property type="match status" value="1"/>
</dbReference>
<dbReference type="Pfam" id="PF13360">
    <property type="entry name" value="PQQ_2"/>
    <property type="match status" value="2"/>
</dbReference>
<feature type="domain" description="Pyrrolo-quinoline quinone repeat" evidence="1">
    <location>
        <begin position="117"/>
        <end position="352"/>
    </location>
</feature>
<accession>A0A1Y5RPX0</accession>
<organism evidence="2 3">
    <name type="scientific">Pseudoruegeria aquimaris</name>
    <dbReference type="NCBI Taxonomy" id="393663"/>
    <lineage>
        <taxon>Bacteria</taxon>
        <taxon>Pseudomonadati</taxon>
        <taxon>Pseudomonadota</taxon>
        <taxon>Alphaproteobacteria</taxon>
        <taxon>Rhodobacterales</taxon>
        <taxon>Roseobacteraceae</taxon>
        <taxon>Pseudoruegeria</taxon>
    </lineage>
</organism>
<evidence type="ECO:0000259" key="1">
    <source>
        <dbReference type="Pfam" id="PF13360"/>
    </source>
</evidence>
<dbReference type="PANTHER" id="PTHR34512:SF30">
    <property type="entry name" value="OUTER MEMBRANE PROTEIN ASSEMBLY FACTOR BAMB"/>
    <property type="match status" value="1"/>
</dbReference>
<dbReference type="Proteomes" id="UP000193409">
    <property type="component" value="Unassembled WGS sequence"/>
</dbReference>
<dbReference type="InterPro" id="IPR011047">
    <property type="entry name" value="Quinoprotein_ADH-like_sf"/>
</dbReference>
<proteinExistence type="predicted"/>
<dbReference type="EMBL" id="FWFQ01000004">
    <property type="protein sequence ID" value="SLN22641.1"/>
    <property type="molecule type" value="Genomic_DNA"/>
</dbReference>
<protein>
    <submittedName>
        <fullName evidence="2">Outer membrane protein assembly factor BamB</fullName>
    </submittedName>
</protein>
<dbReference type="InterPro" id="IPR002372">
    <property type="entry name" value="PQQ_rpt_dom"/>
</dbReference>
<dbReference type="RefSeq" id="WP_085867460.1">
    <property type="nucleotide sequence ID" value="NZ_FWFQ01000004.1"/>
</dbReference>
<dbReference type="SUPFAM" id="SSF50998">
    <property type="entry name" value="Quinoprotein alcohol dehydrogenase-like"/>
    <property type="match status" value="1"/>
</dbReference>
<keyword evidence="3" id="KW-1185">Reference proteome</keyword>
<evidence type="ECO:0000313" key="2">
    <source>
        <dbReference type="EMBL" id="SLN22641.1"/>
    </source>
</evidence>
<name>A0A1Y5RPX0_9RHOB</name>
<dbReference type="PROSITE" id="PS51257">
    <property type="entry name" value="PROKAR_LIPOPROTEIN"/>
    <property type="match status" value="1"/>
</dbReference>
<dbReference type="OrthoDB" id="5290752at2"/>
<evidence type="ECO:0000313" key="3">
    <source>
        <dbReference type="Proteomes" id="UP000193409"/>
    </source>
</evidence>
<dbReference type="Gene3D" id="2.130.10.10">
    <property type="entry name" value="YVTN repeat-like/Quinoprotein amine dehydrogenase"/>
    <property type="match status" value="1"/>
</dbReference>
<dbReference type="AlphaFoldDB" id="A0A1Y5RPX0"/>
<dbReference type="InterPro" id="IPR018391">
    <property type="entry name" value="PQQ_b-propeller_rpt"/>
</dbReference>
<dbReference type="SMART" id="SM00564">
    <property type="entry name" value="PQQ"/>
    <property type="match status" value="5"/>
</dbReference>
<gene>
    <name evidence="2" type="primary">bamB</name>
    <name evidence="2" type="ORF">PSA7680_00904</name>
</gene>
<reference evidence="2 3" key="1">
    <citation type="submission" date="2017-03" db="EMBL/GenBank/DDBJ databases">
        <authorList>
            <person name="Afonso C.L."/>
            <person name="Miller P.J."/>
            <person name="Scott M.A."/>
            <person name="Spackman E."/>
            <person name="Goraichik I."/>
            <person name="Dimitrov K.M."/>
            <person name="Suarez D.L."/>
            <person name="Swayne D.E."/>
        </authorList>
    </citation>
    <scope>NUCLEOTIDE SEQUENCE [LARGE SCALE GENOMIC DNA]</scope>
    <source>
        <strain evidence="2 3">CECT 7680</strain>
    </source>
</reference>
<dbReference type="InterPro" id="IPR015943">
    <property type="entry name" value="WD40/YVTN_repeat-like_dom_sf"/>
</dbReference>
<feature type="domain" description="Pyrrolo-quinoline quinone repeat" evidence="1">
    <location>
        <begin position="376"/>
        <end position="435"/>
    </location>
</feature>
<sequence length="436" mass="45481">MKRHLICAFGAAALLAACSEPEVILPGERLDLRAEDPALAAAQEGNRAAPISLPAVSQTASWTHRAGNATHRMPHLALRSQLAPVFAADIGKGNSRRNRITADPVVSNNRIFTMDSESRVTATGTGGAQLWSTQLSTGRDRASEVSGGGLAVSSNILVASTSFGRLVALDAATGGRIWEQRLDTQLSGPPTIHDNIVYASTRDSRGWAIDLAKGKILWEIQGAPGGAGVAGGASPAVNGELAVFPLGGSEILATFPKGGVRLWSSSVSGQRAGQVYALTQDITGDPVIDGGRIYVGNQSGRLVALNTATGERIWTAREGSYGPVWPVAGSVFLVSDQAELVRLDANTGERIWGVKLPYFKKEIASKRQGVYAHYGPILAGGRLIVASSDGFIRSFSPESGQLLSSVEIPGGATAHPAVAGGTLYVVSSKGKLLAFR</sequence>